<gene>
    <name evidence="2" type="ORF">EYF80_009755</name>
</gene>
<feature type="compositionally biased region" description="Acidic residues" evidence="1">
    <location>
        <begin position="59"/>
        <end position="69"/>
    </location>
</feature>
<sequence length="78" mass="8979">MLNIIGKTQLMRRIQGAKKNLDEVIDPTTRPHATSSSEQAPTSPAAEMEEEYEVKGHEEYEEESDAEMQEEYKVKEHE</sequence>
<dbReference type="EMBL" id="SRLO01000059">
    <property type="protein sequence ID" value="TNN79938.1"/>
    <property type="molecule type" value="Genomic_DNA"/>
</dbReference>
<dbReference type="Proteomes" id="UP000314294">
    <property type="component" value="Unassembled WGS sequence"/>
</dbReference>
<proteinExistence type="predicted"/>
<feature type="compositionally biased region" description="Polar residues" evidence="1">
    <location>
        <begin position="31"/>
        <end position="42"/>
    </location>
</feature>
<evidence type="ECO:0000313" key="3">
    <source>
        <dbReference type="Proteomes" id="UP000314294"/>
    </source>
</evidence>
<name>A0A4Z2IQI3_9TELE</name>
<comment type="caution">
    <text evidence="2">The sequence shown here is derived from an EMBL/GenBank/DDBJ whole genome shotgun (WGS) entry which is preliminary data.</text>
</comment>
<protein>
    <submittedName>
        <fullName evidence="2">Uncharacterized protein</fullName>
    </submittedName>
</protein>
<keyword evidence="3" id="KW-1185">Reference proteome</keyword>
<reference evidence="2 3" key="1">
    <citation type="submission" date="2019-03" db="EMBL/GenBank/DDBJ databases">
        <title>First draft genome of Liparis tanakae, snailfish: a comprehensive survey of snailfish specific genes.</title>
        <authorList>
            <person name="Kim W."/>
            <person name="Song I."/>
            <person name="Jeong J.-H."/>
            <person name="Kim D."/>
            <person name="Kim S."/>
            <person name="Ryu S."/>
            <person name="Song J.Y."/>
            <person name="Lee S.K."/>
        </authorList>
    </citation>
    <scope>NUCLEOTIDE SEQUENCE [LARGE SCALE GENOMIC DNA]</scope>
    <source>
        <tissue evidence="2">Muscle</tissue>
    </source>
</reference>
<dbReference type="AlphaFoldDB" id="A0A4Z2IQI3"/>
<evidence type="ECO:0000313" key="2">
    <source>
        <dbReference type="EMBL" id="TNN79938.1"/>
    </source>
</evidence>
<accession>A0A4Z2IQI3</accession>
<feature type="region of interest" description="Disordered" evidence="1">
    <location>
        <begin position="19"/>
        <end position="78"/>
    </location>
</feature>
<evidence type="ECO:0000256" key="1">
    <source>
        <dbReference type="SAM" id="MobiDB-lite"/>
    </source>
</evidence>
<organism evidence="2 3">
    <name type="scientific">Liparis tanakae</name>
    <name type="common">Tanaka's snailfish</name>
    <dbReference type="NCBI Taxonomy" id="230148"/>
    <lineage>
        <taxon>Eukaryota</taxon>
        <taxon>Metazoa</taxon>
        <taxon>Chordata</taxon>
        <taxon>Craniata</taxon>
        <taxon>Vertebrata</taxon>
        <taxon>Euteleostomi</taxon>
        <taxon>Actinopterygii</taxon>
        <taxon>Neopterygii</taxon>
        <taxon>Teleostei</taxon>
        <taxon>Neoteleostei</taxon>
        <taxon>Acanthomorphata</taxon>
        <taxon>Eupercaria</taxon>
        <taxon>Perciformes</taxon>
        <taxon>Cottioidei</taxon>
        <taxon>Cottales</taxon>
        <taxon>Liparidae</taxon>
        <taxon>Liparis</taxon>
    </lineage>
</organism>